<evidence type="ECO:0000313" key="10">
    <source>
        <dbReference type="Proteomes" id="UP000194873"/>
    </source>
</evidence>
<dbReference type="GO" id="GO:0055085">
    <property type="term" value="P:transmembrane transport"/>
    <property type="evidence" value="ECO:0007669"/>
    <property type="project" value="InterPro"/>
</dbReference>
<evidence type="ECO:0000256" key="2">
    <source>
        <dbReference type="ARBA" id="ARBA00022448"/>
    </source>
</evidence>
<dbReference type="RefSeq" id="WP_086592878.1">
    <property type="nucleotide sequence ID" value="NZ_MTSE01000002.1"/>
</dbReference>
<keyword evidence="2 7" id="KW-0813">Transport</keyword>
<comment type="caution">
    <text evidence="9">The sequence shown here is derived from an EMBL/GenBank/DDBJ whole genome shotgun (WGS) entry which is preliminary data.</text>
</comment>
<dbReference type="Proteomes" id="UP000194873">
    <property type="component" value="Unassembled WGS sequence"/>
</dbReference>
<feature type="transmembrane region" description="Helical" evidence="7">
    <location>
        <begin position="216"/>
        <end position="236"/>
    </location>
</feature>
<dbReference type="PROSITE" id="PS50928">
    <property type="entry name" value="ABC_TM1"/>
    <property type="match status" value="1"/>
</dbReference>
<dbReference type="Pfam" id="PF00528">
    <property type="entry name" value="BPD_transp_1"/>
    <property type="match status" value="1"/>
</dbReference>
<keyword evidence="6 7" id="KW-0472">Membrane</keyword>
<keyword evidence="4 7" id="KW-0812">Transmembrane</keyword>
<dbReference type="PANTHER" id="PTHR43163">
    <property type="entry name" value="DIPEPTIDE TRANSPORT SYSTEM PERMEASE PROTEIN DPPB-RELATED"/>
    <property type="match status" value="1"/>
</dbReference>
<feature type="transmembrane region" description="Helical" evidence="7">
    <location>
        <begin position="163"/>
        <end position="187"/>
    </location>
</feature>
<protein>
    <recommendedName>
        <fullName evidence="8">ABC transmembrane type-1 domain-containing protein</fullName>
    </recommendedName>
</protein>
<dbReference type="InterPro" id="IPR000515">
    <property type="entry name" value="MetI-like"/>
</dbReference>
<dbReference type="CDD" id="cd06261">
    <property type="entry name" value="TM_PBP2"/>
    <property type="match status" value="1"/>
</dbReference>
<keyword evidence="5 7" id="KW-1133">Transmembrane helix</keyword>
<feature type="transmembrane region" description="Helical" evidence="7">
    <location>
        <begin position="130"/>
        <end position="151"/>
    </location>
</feature>
<feature type="transmembrane region" description="Helical" evidence="7">
    <location>
        <begin position="274"/>
        <end position="300"/>
    </location>
</feature>
<dbReference type="Gene3D" id="1.10.3720.10">
    <property type="entry name" value="MetI-like"/>
    <property type="match status" value="1"/>
</dbReference>
<organism evidence="9 10">
    <name type="scientific">Hymenobacter crusticola</name>
    <dbReference type="NCBI Taxonomy" id="1770526"/>
    <lineage>
        <taxon>Bacteria</taxon>
        <taxon>Pseudomonadati</taxon>
        <taxon>Bacteroidota</taxon>
        <taxon>Cytophagia</taxon>
        <taxon>Cytophagales</taxon>
        <taxon>Hymenobacteraceae</taxon>
        <taxon>Hymenobacter</taxon>
    </lineage>
</organism>
<name>A0A243WJR1_9BACT</name>
<dbReference type="SUPFAM" id="SSF161098">
    <property type="entry name" value="MetI-like"/>
    <property type="match status" value="1"/>
</dbReference>
<comment type="similarity">
    <text evidence="7">Belongs to the binding-protein-dependent transport system permease family.</text>
</comment>
<evidence type="ECO:0000256" key="3">
    <source>
        <dbReference type="ARBA" id="ARBA00022475"/>
    </source>
</evidence>
<evidence type="ECO:0000256" key="1">
    <source>
        <dbReference type="ARBA" id="ARBA00004651"/>
    </source>
</evidence>
<accession>A0A243WJR1</accession>
<keyword evidence="10" id="KW-1185">Reference proteome</keyword>
<evidence type="ECO:0000256" key="4">
    <source>
        <dbReference type="ARBA" id="ARBA00022692"/>
    </source>
</evidence>
<dbReference type="PANTHER" id="PTHR43163:SF6">
    <property type="entry name" value="DIPEPTIDE TRANSPORT SYSTEM PERMEASE PROTEIN DPPB-RELATED"/>
    <property type="match status" value="1"/>
</dbReference>
<dbReference type="OrthoDB" id="24153at2"/>
<dbReference type="AlphaFoldDB" id="A0A243WJR1"/>
<dbReference type="GO" id="GO:0005886">
    <property type="term" value="C:plasma membrane"/>
    <property type="evidence" value="ECO:0007669"/>
    <property type="project" value="UniProtKB-SubCell"/>
</dbReference>
<evidence type="ECO:0000256" key="5">
    <source>
        <dbReference type="ARBA" id="ARBA00022989"/>
    </source>
</evidence>
<evidence type="ECO:0000259" key="8">
    <source>
        <dbReference type="PROSITE" id="PS50928"/>
    </source>
</evidence>
<sequence length="354" mass="39654">MLRLLLTRLLRLLPVTWGIVSVFFLLSRALPDDQLLARAIESQLDTGSRAITAPQRQALELQLRRRLGLDKPVFYFSIQRSATGGQSHWRWHGLRNQYHLWWLDVVRGELGRSYRDNKPVASLLIETLRFTLPFTAAAAFLAIGAALWLSLWMTRHSRWRSYLLTILYSLDALPLFVVALVLLYLLANPDMLALFPVYGFDNPEPTDTWLANVGSYLHHLALPVFSLVLITLPGLVTQLDASLQHELQTAYAVTARAKGLAFRQVVRHHTLRNALLPVVALVTDLLPAMVAGAVVVEVIFALPGMGRLLADAAAARDYPVLQGSVLLIASVRLLSHIVADGLYWQLDPRLRSQL</sequence>
<gene>
    <name evidence="9" type="ORF">BXP70_04775</name>
</gene>
<dbReference type="EMBL" id="MTSE01000002">
    <property type="protein sequence ID" value="OUJ75334.1"/>
    <property type="molecule type" value="Genomic_DNA"/>
</dbReference>
<dbReference type="InterPro" id="IPR035906">
    <property type="entry name" value="MetI-like_sf"/>
</dbReference>
<reference evidence="9 10" key="1">
    <citation type="submission" date="2017-01" db="EMBL/GenBank/DDBJ databases">
        <title>A new Hymenobacter.</title>
        <authorList>
            <person name="Liang Y."/>
            <person name="Feng F."/>
        </authorList>
    </citation>
    <scope>NUCLEOTIDE SEQUENCE [LARGE SCALE GENOMIC DNA]</scope>
    <source>
        <strain evidence="9">MIMBbqt21</strain>
    </source>
</reference>
<evidence type="ECO:0000256" key="7">
    <source>
        <dbReference type="RuleBase" id="RU363032"/>
    </source>
</evidence>
<proteinExistence type="inferred from homology"/>
<evidence type="ECO:0000256" key="6">
    <source>
        <dbReference type="ARBA" id="ARBA00023136"/>
    </source>
</evidence>
<comment type="subcellular location">
    <subcellularLocation>
        <location evidence="1 7">Cell membrane</location>
        <topology evidence="1 7">Multi-pass membrane protein</topology>
    </subcellularLocation>
</comment>
<feature type="domain" description="ABC transmembrane type-1" evidence="8">
    <location>
        <begin position="128"/>
        <end position="339"/>
    </location>
</feature>
<keyword evidence="3" id="KW-1003">Cell membrane</keyword>
<evidence type="ECO:0000313" key="9">
    <source>
        <dbReference type="EMBL" id="OUJ75334.1"/>
    </source>
</evidence>